<feature type="domain" description="AAA" evidence="1">
    <location>
        <begin position="1"/>
        <end position="170"/>
    </location>
</feature>
<evidence type="ECO:0000313" key="3">
    <source>
        <dbReference type="Proteomes" id="UP000030023"/>
    </source>
</evidence>
<dbReference type="InterPro" id="IPR027417">
    <property type="entry name" value="P-loop_NTPase"/>
</dbReference>
<dbReference type="Gene3D" id="3.40.50.300">
    <property type="entry name" value="P-loop containing nucleotide triphosphate hydrolases"/>
    <property type="match status" value="1"/>
</dbReference>
<sequence length="282" mass="32719">MEIITFSAIKGGVGKTTLAFNYGEWLAKNGKHVLLIDLDHQSNLTQTYNIYDNQDTVGNIFLDRGKVKIHEISAYISLIAGDMHLDDIERTIENKTNKNMFLYMWLSDNYERLNLGKFEYIILDCHPDFSTATKNAVIISNAILSPITPSEHGYNAKFNLEERINELRKEAIDYSTRKSYVTTKLFFIANMIKHNTRSSRELLKALKGDPSVLATVPEKELFNRSTLDKNLFQKWLKTTKHILINMNFLIVWTKHLMKSRKNYKYFIHVLITRILNTCACEL</sequence>
<comment type="caution">
    <text evidence="2">The sequence shown here is derived from an EMBL/GenBank/DDBJ whole genome shotgun (WGS) entry which is preliminary data.</text>
</comment>
<dbReference type="EMBL" id="AXCV01000001">
    <property type="protein sequence ID" value="KGO32619.1"/>
    <property type="molecule type" value="Genomic_DNA"/>
</dbReference>
<dbReference type="SUPFAM" id="SSF52540">
    <property type="entry name" value="P-loop containing nucleoside triphosphate hydrolases"/>
    <property type="match status" value="1"/>
</dbReference>
<dbReference type="PANTHER" id="PTHR13696:SF99">
    <property type="entry name" value="COBYRINIC ACID AC-DIAMIDE SYNTHASE"/>
    <property type="match status" value="1"/>
</dbReference>
<dbReference type="InterPro" id="IPR050678">
    <property type="entry name" value="DNA_Partitioning_ATPase"/>
</dbReference>
<organism evidence="2 3">
    <name type="scientific">Oenococcus alcoholitolerans</name>
    <dbReference type="NCBI Taxonomy" id="931074"/>
    <lineage>
        <taxon>Bacteria</taxon>
        <taxon>Bacillati</taxon>
        <taxon>Bacillota</taxon>
        <taxon>Bacilli</taxon>
        <taxon>Lactobacillales</taxon>
        <taxon>Lactobacillaceae</taxon>
        <taxon>Oenococcus</taxon>
    </lineage>
</organism>
<protein>
    <submittedName>
        <fullName evidence="2">Peptide transporter</fullName>
    </submittedName>
</protein>
<dbReference type="InterPro" id="IPR025669">
    <property type="entry name" value="AAA_dom"/>
</dbReference>
<name>A0ABR4XSY9_9LACO</name>
<dbReference type="Proteomes" id="UP000030023">
    <property type="component" value="Unassembled WGS sequence"/>
</dbReference>
<accession>A0ABR4XSY9</accession>
<reference evidence="2 3" key="1">
    <citation type="journal article" date="2014" name="Antonie Van Leeuwenhoek">
        <title>Oenococcus alcoholitolerans sp. nov., a lactic acid bacteria isolated from cachaca and ethanol fermentation processes.</title>
        <authorList>
            <person name="Badotti F."/>
            <person name="Moreira A.P."/>
            <person name="Tonon L.A."/>
            <person name="de Lucena B.T."/>
            <person name="Gomes Fde C."/>
            <person name="Kruger R."/>
            <person name="Thompson C.C."/>
            <person name="de Morais M.A.Jr."/>
            <person name="Rosa C.A."/>
            <person name="Thompson F.L."/>
        </authorList>
    </citation>
    <scope>NUCLEOTIDE SEQUENCE [LARGE SCALE GENOMIC DNA]</scope>
    <source>
        <strain evidence="2 3">UFRJ-M7.2.18</strain>
    </source>
</reference>
<dbReference type="CDD" id="cd02042">
    <property type="entry name" value="ParAB_family"/>
    <property type="match status" value="1"/>
</dbReference>
<keyword evidence="3" id="KW-1185">Reference proteome</keyword>
<evidence type="ECO:0000259" key="1">
    <source>
        <dbReference type="Pfam" id="PF13614"/>
    </source>
</evidence>
<evidence type="ECO:0000313" key="2">
    <source>
        <dbReference type="EMBL" id="KGO32619.1"/>
    </source>
</evidence>
<dbReference type="PANTHER" id="PTHR13696">
    <property type="entry name" value="P-LOOP CONTAINING NUCLEOSIDE TRIPHOSPHATE HYDROLASE"/>
    <property type="match status" value="1"/>
</dbReference>
<dbReference type="Pfam" id="PF13614">
    <property type="entry name" value="AAA_31"/>
    <property type="match status" value="1"/>
</dbReference>
<proteinExistence type="predicted"/>
<gene>
    <name evidence="2" type="ORF">Q757_00085</name>
</gene>